<dbReference type="Gene3D" id="1.10.287.180">
    <property type="entry name" value="Transcription elongation factor, GreA/GreB, N-terminal domain"/>
    <property type="match status" value="1"/>
</dbReference>
<evidence type="ECO:0000256" key="2">
    <source>
        <dbReference type="ARBA" id="ARBA00013729"/>
    </source>
</evidence>
<organism evidence="9 10">
    <name type="scientific">Candidatus Uhrbacteria bacterium CG10_big_fil_rev_8_21_14_0_10_48_16</name>
    <dbReference type="NCBI Taxonomy" id="1975038"/>
    <lineage>
        <taxon>Bacteria</taxon>
        <taxon>Candidatus Uhriibacteriota</taxon>
    </lineage>
</organism>
<dbReference type="InterPro" id="IPR036953">
    <property type="entry name" value="GreA/GreB_C_sf"/>
</dbReference>
<dbReference type="InterPro" id="IPR022691">
    <property type="entry name" value="Tscrpt_elong_fac_GreA/B_N"/>
</dbReference>
<proteinExistence type="inferred from homology"/>
<dbReference type="PANTHER" id="PTHR30437:SF6">
    <property type="entry name" value="TRANSCRIPTION ELONGATION FACTOR GREB"/>
    <property type="match status" value="1"/>
</dbReference>
<evidence type="ECO:0000256" key="1">
    <source>
        <dbReference type="ARBA" id="ARBA00008213"/>
    </source>
</evidence>
<keyword evidence="4" id="KW-0238">DNA-binding</keyword>
<comment type="caution">
    <text evidence="9">The sequence shown here is derived from an EMBL/GenBank/DDBJ whole genome shotgun (WGS) entry which is preliminary data.</text>
</comment>
<keyword evidence="9" id="KW-0648">Protein biosynthesis</keyword>
<evidence type="ECO:0000259" key="7">
    <source>
        <dbReference type="Pfam" id="PF01272"/>
    </source>
</evidence>
<dbReference type="Proteomes" id="UP000231436">
    <property type="component" value="Unassembled WGS sequence"/>
</dbReference>
<dbReference type="SUPFAM" id="SSF46557">
    <property type="entry name" value="GreA transcript cleavage protein, N-terminal domain"/>
    <property type="match status" value="1"/>
</dbReference>
<name>A0A2M8LI56_9BACT</name>
<protein>
    <recommendedName>
        <fullName evidence="2">Transcription elongation factor GreA</fullName>
    </recommendedName>
    <alternativeName>
        <fullName evidence="6">Transcript cleavage factor GreA</fullName>
    </alternativeName>
</protein>
<reference evidence="10" key="1">
    <citation type="submission" date="2017-09" db="EMBL/GenBank/DDBJ databases">
        <title>Depth-based differentiation of microbial function through sediment-hosted aquifers and enrichment of novel symbionts in the deep terrestrial subsurface.</title>
        <authorList>
            <person name="Probst A.J."/>
            <person name="Ladd B."/>
            <person name="Jarett J.K."/>
            <person name="Geller-Mcgrath D.E."/>
            <person name="Sieber C.M.K."/>
            <person name="Emerson J.B."/>
            <person name="Anantharaman K."/>
            <person name="Thomas B.C."/>
            <person name="Malmstrom R."/>
            <person name="Stieglmeier M."/>
            <person name="Klingl A."/>
            <person name="Woyke T."/>
            <person name="Ryan C.M."/>
            <person name="Banfield J.F."/>
        </authorList>
    </citation>
    <scope>NUCLEOTIDE SEQUENCE [LARGE SCALE GENOMIC DNA]</scope>
</reference>
<evidence type="ECO:0000256" key="6">
    <source>
        <dbReference type="ARBA" id="ARBA00030776"/>
    </source>
</evidence>
<evidence type="ECO:0000259" key="8">
    <source>
        <dbReference type="Pfam" id="PF03449"/>
    </source>
</evidence>
<dbReference type="Pfam" id="PF03449">
    <property type="entry name" value="GreA_GreB_N"/>
    <property type="match status" value="1"/>
</dbReference>
<dbReference type="PIRSF" id="PIRSF006092">
    <property type="entry name" value="GreA_GreB"/>
    <property type="match status" value="1"/>
</dbReference>
<evidence type="ECO:0000256" key="5">
    <source>
        <dbReference type="ARBA" id="ARBA00023163"/>
    </source>
</evidence>
<gene>
    <name evidence="9" type="ORF">COV05_00735</name>
</gene>
<dbReference type="GO" id="GO:0070063">
    <property type="term" value="F:RNA polymerase binding"/>
    <property type="evidence" value="ECO:0007669"/>
    <property type="project" value="InterPro"/>
</dbReference>
<dbReference type="AlphaFoldDB" id="A0A2M8LI56"/>
<accession>A0A2M8LI56</accession>
<dbReference type="FunFam" id="1.10.287.180:FF:000001">
    <property type="entry name" value="Transcription elongation factor GreA"/>
    <property type="match status" value="1"/>
</dbReference>
<feature type="domain" description="Transcription elongation factor GreA/GreB C-terminal" evidence="7">
    <location>
        <begin position="99"/>
        <end position="171"/>
    </location>
</feature>
<evidence type="ECO:0000313" key="9">
    <source>
        <dbReference type="EMBL" id="PJE77121.1"/>
    </source>
</evidence>
<dbReference type="PANTHER" id="PTHR30437">
    <property type="entry name" value="TRANSCRIPTION ELONGATION FACTOR GREA"/>
    <property type="match status" value="1"/>
</dbReference>
<sequence length="171" mass="19489">MRLPHRPKQQMKQLLQEEEALYLTREGIEKLRRRLKHIAEVELPQAIEDVQRTGEFGDFSENAEYQEAKGRMRRLRNQETSITEKLKVAIEIQPSLTQSGLVHMGSKVVLNIQGRGEKMFHIVGPEETDPLKGRLSFKSPLGARLMGRSVGEEVCVQSPAGEVVYRIISIE</sequence>
<feature type="domain" description="Transcription elongation factor GreA/GreB N-terminal" evidence="8">
    <location>
        <begin position="22"/>
        <end position="89"/>
    </location>
</feature>
<dbReference type="GO" id="GO:0006354">
    <property type="term" value="P:DNA-templated transcription elongation"/>
    <property type="evidence" value="ECO:0007669"/>
    <property type="project" value="TreeGrafter"/>
</dbReference>
<dbReference type="Gene3D" id="3.10.50.30">
    <property type="entry name" value="Transcription elongation factor, GreA/GreB, C-terminal domain"/>
    <property type="match status" value="1"/>
</dbReference>
<dbReference type="InterPro" id="IPR001437">
    <property type="entry name" value="Tscrpt_elong_fac_GreA/B_C"/>
</dbReference>
<keyword evidence="9" id="KW-0251">Elongation factor</keyword>
<keyword evidence="5" id="KW-0804">Transcription</keyword>
<dbReference type="EMBL" id="PFEU01000006">
    <property type="protein sequence ID" value="PJE77121.1"/>
    <property type="molecule type" value="Genomic_DNA"/>
</dbReference>
<comment type="similarity">
    <text evidence="1">Belongs to the GreA/GreB family.</text>
</comment>
<dbReference type="GO" id="GO:0032784">
    <property type="term" value="P:regulation of DNA-templated transcription elongation"/>
    <property type="evidence" value="ECO:0007669"/>
    <property type="project" value="InterPro"/>
</dbReference>
<evidence type="ECO:0000256" key="3">
    <source>
        <dbReference type="ARBA" id="ARBA00023015"/>
    </source>
</evidence>
<dbReference type="Pfam" id="PF01272">
    <property type="entry name" value="GreA_GreB"/>
    <property type="match status" value="1"/>
</dbReference>
<dbReference type="GO" id="GO:0003677">
    <property type="term" value="F:DNA binding"/>
    <property type="evidence" value="ECO:0007669"/>
    <property type="project" value="UniProtKB-KW"/>
</dbReference>
<dbReference type="InterPro" id="IPR023459">
    <property type="entry name" value="Tscrpt_elong_fac_GreA/B_fam"/>
</dbReference>
<keyword evidence="3" id="KW-0805">Transcription regulation</keyword>
<evidence type="ECO:0000256" key="4">
    <source>
        <dbReference type="ARBA" id="ARBA00023125"/>
    </source>
</evidence>
<dbReference type="GO" id="GO:0003746">
    <property type="term" value="F:translation elongation factor activity"/>
    <property type="evidence" value="ECO:0007669"/>
    <property type="project" value="UniProtKB-KW"/>
</dbReference>
<dbReference type="SUPFAM" id="SSF54534">
    <property type="entry name" value="FKBP-like"/>
    <property type="match status" value="1"/>
</dbReference>
<evidence type="ECO:0000313" key="10">
    <source>
        <dbReference type="Proteomes" id="UP000231436"/>
    </source>
</evidence>
<dbReference type="InterPro" id="IPR036805">
    <property type="entry name" value="Tscrpt_elong_fac_GreA/B_N_sf"/>
</dbReference>